<dbReference type="AlphaFoldDB" id="A0AAE0BQX7"/>
<comment type="caution">
    <text evidence="1">The sequence shown here is derived from an EMBL/GenBank/DDBJ whole genome shotgun (WGS) entry which is preliminary data.</text>
</comment>
<keyword evidence="2" id="KW-1185">Reference proteome</keyword>
<name>A0AAE0BQX7_9CHLO</name>
<protein>
    <submittedName>
        <fullName evidence="1">Uncharacterized protein</fullName>
    </submittedName>
</protein>
<sequence>MAEKAAALGVARSDGWEGLQRWGSEPITGKGAQLGQRAPMAEGCSAGGSAQRWLGKAAALGAGVVLLITGREGAGVGRRDRMVEKGLQR</sequence>
<reference evidence="1 2" key="1">
    <citation type="journal article" date="2015" name="Genome Biol. Evol.">
        <title>Comparative Genomics of a Bacterivorous Green Alga Reveals Evolutionary Causalities and Consequences of Phago-Mixotrophic Mode of Nutrition.</title>
        <authorList>
            <person name="Burns J.A."/>
            <person name="Paasch A."/>
            <person name="Narechania A."/>
            <person name="Kim E."/>
        </authorList>
    </citation>
    <scope>NUCLEOTIDE SEQUENCE [LARGE SCALE GENOMIC DNA]</scope>
    <source>
        <strain evidence="1 2">PLY_AMNH</strain>
    </source>
</reference>
<accession>A0AAE0BQX7</accession>
<dbReference type="EMBL" id="LGRX02033701">
    <property type="protein sequence ID" value="KAK3240245.1"/>
    <property type="molecule type" value="Genomic_DNA"/>
</dbReference>
<organism evidence="1 2">
    <name type="scientific">Cymbomonas tetramitiformis</name>
    <dbReference type="NCBI Taxonomy" id="36881"/>
    <lineage>
        <taxon>Eukaryota</taxon>
        <taxon>Viridiplantae</taxon>
        <taxon>Chlorophyta</taxon>
        <taxon>Pyramimonadophyceae</taxon>
        <taxon>Pyramimonadales</taxon>
        <taxon>Pyramimonadaceae</taxon>
        <taxon>Cymbomonas</taxon>
    </lineage>
</organism>
<dbReference type="Proteomes" id="UP001190700">
    <property type="component" value="Unassembled WGS sequence"/>
</dbReference>
<evidence type="ECO:0000313" key="1">
    <source>
        <dbReference type="EMBL" id="KAK3240245.1"/>
    </source>
</evidence>
<gene>
    <name evidence="1" type="ORF">CYMTET_49906</name>
</gene>
<evidence type="ECO:0000313" key="2">
    <source>
        <dbReference type="Proteomes" id="UP001190700"/>
    </source>
</evidence>
<proteinExistence type="predicted"/>